<reference evidence="2 6" key="5">
    <citation type="journal article" date="2002" name="Genome Biol.">
        <title>Heterochromatic sequences in a Drosophila whole-genome shotgun assembly.</title>
        <authorList>
            <person name="Hoskins R.A."/>
            <person name="Smith C.D."/>
            <person name="Carlson J.W."/>
            <person name="Carvalho A.B."/>
            <person name="Halpern A."/>
            <person name="Kaminker J.S."/>
            <person name="Kennedy C."/>
            <person name="Mungall C.J."/>
            <person name="Sullivan B.A."/>
            <person name="Sutton G.G."/>
            <person name="Yasuhara J.C."/>
            <person name="Wakimoto B.T."/>
            <person name="Myers E.W."/>
            <person name="Celniker S.E."/>
            <person name="Rubin G.M."/>
            <person name="Karpen G.H."/>
        </authorList>
    </citation>
    <scope>NUCLEOTIDE SEQUENCE [LARGE SCALE GENOMIC DNA]</scope>
    <source>
        <strain evidence="6">Berkeley</strain>
    </source>
</reference>
<dbReference type="InterPro" id="IPR007149">
    <property type="entry name" value="Leo1"/>
</dbReference>
<keyword evidence="6" id="KW-1185">Reference proteome</keyword>
<feature type="region of interest" description="Disordered" evidence="1">
    <location>
        <begin position="562"/>
        <end position="676"/>
    </location>
</feature>
<dbReference type="GO" id="GO:0005634">
    <property type="term" value="C:nucleus"/>
    <property type="evidence" value="ECO:0000318"/>
    <property type="project" value="GO_Central"/>
</dbReference>
<dbReference type="Proteomes" id="UP000000803">
    <property type="component" value="Chromosome 3R"/>
</dbReference>
<dbReference type="GO" id="GO:0032968">
    <property type="term" value="P:positive regulation of transcription elongation by RNA polymerase II"/>
    <property type="evidence" value="ECO:0000318"/>
    <property type="project" value="GO_Central"/>
</dbReference>
<reference evidence="6" key="2">
    <citation type="journal article" date="2002" name="Genome Biol.">
        <title>Finishing a whole-genome shotgun: release 3 of the Drosophila melanogaster euchromatic genome sequence.</title>
        <authorList>
            <person name="Celniker S.E."/>
            <person name="Wheeler D.A."/>
            <person name="Kronmiller B."/>
            <person name="Carlson J.W."/>
            <person name="Halpern A."/>
            <person name="Patel S."/>
            <person name="Adams M."/>
            <person name="Champe M."/>
            <person name="Dugan S.P."/>
            <person name="Frise E."/>
            <person name="Hodgson A."/>
            <person name="George R.A."/>
            <person name="Hoskins R.A."/>
            <person name="Laverty T."/>
            <person name="Muzny D.M."/>
            <person name="Nelson C.R."/>
            <person name="Pacleb J.M."/>
            <person name="Park S."/>
            <person name="Pfeiffer B.D."/>
            <person name="Richards S."/>
            <person name="Sodergren E.J."/>
            <person name="Svirskas R."/>
            <person name="Tabor P.E."/>
            <person name="Wan K."/>
            <person name="Stapleton M."/>
            <person name="Sutton G.G."/>
            <person name="Venter C."/>
            <person name="Weinstock G."/>
            <person name="Scherer S.E."/>
            <person name="Myers E.W."/>
            <person name="Gibbs R.A."/>
            <person name="Rubin G.M."/>
        </authorList>
    </citation>
    <scope>NUCLEOTIDE SEQUENCE [LARGE SCALE GENOMIC DNA]</scope>
    <source>
        <strain evidence="6">Berkeley</strain>
    </source>
</reference>
<dbReference type="GO" id="GO:0006368">
    <property type="term" value="P:transcription elongation by RNA polymerase II"/>
    <property type="evidence" value="ECO:0007669"/>
    <property type="project" value="InterPro"/>
</dbReference>
<dbReference type="SMR" id="Q9VDP7"/>
<dbReference type="OMA" id="VRWRENE"/>
<evidence type="ECO:0000313" key="4">
    <source>
        <dbReference type="EMBL" id="AED98582.1"/>
    </source>
</evidence>
<dbReference type="RefSeq" id="NP_650866.1">
    <property type="nucleotide sequence ID" value="NM_142609.2"/>
</dbReference>
<dbReference type="FunCoup" id="Q9VDP7">
    <property type="interactions" value="1"/>
</dbReference>
<dbReference type="FlyBase" id="FBgn0038773">
    <property type="gene designation" value="Leo1L"/>
</dbReference>
<dbReference type="EMBL" id="AE014297">
    <property type="protein sequence ID" value="AAF55743.2"/>
    <property type="molecule type" value="Genomic_DNA"/>
</dbReference>
<feature type="region of interest" description="Disordered" evidence="1">
    <location>
        <begin position="270"/>
        <end position="297"/>
    </location>
</feature>
<dbReference type="HOGENOM" id="CLU_414622_0_0_1"/>
<dbReference type="PaxDb" id="7227-FBpp0083273"/>
<reference evidence="2" key="14">
    <citation type="submission" date="2023-12" db="EMBL/GenBank/DDBJ databases">
        <authorList>
            <consortium name="FlyBase"/>
        </authorList>
    </citation>
    <scope>NUCLEOTIDE SEQUENCE</scope>
</reference>
<feature type="compositionally biased region" description="Low complexity" evidence="1">
    <location>
        <begin position="90"/>
        <end position="123"/>
    </location>
</feature>
<reference evidence="2 6" key="6">
    <citation type="journal article" date="2005" name="PLoS Comput. Biol.">
        <title>Combined evidence annotation of transposable elements in genome sequences.</title>
        <authorList>
            <person name="Quesneville H."/>
            <person name="Bergman C.M."/>
            <person name="Andrieu O."/>
            <person name="Autard D."/>
            <person name="Nouaud D."/>
            <person name="Ashburner M."/>
            <person name="Anxolabehere D."/>
        </authorList>
    </citation>
    <scope>NUCLEOTIDE SEQUENCE [LARGE SCALE GENOMIC DNA]</scope>
    <source>
        <strain evidence="6">Berkeley</strain>
    </source>
</reference>
<dbReference type="GO" id="GO:0005730">
    <property type="term" value="C:nucleolus"/>
    <property type="evidence" value="ECO:0000314"/>
    <property type="project" value="FlyBase"/>
</dbReference>
<evidence type="ECO:0000313" key="3">
    <source>
        <dbReference type="EMBL" id="AEA77317.1"/>
    </source>
</evidence>
<feature type="compositionally biased region" description="Acidic residues" evidence="1">
    <location>
        <begin position="599"/>
        <end position="608"/>
    </location>
</feature>
<dbReference type="VEuPathDB" id="VectorBase:FBgn0038773"/>
<dbReference type="UCSC" id="CG10887-RA">
    <property type="organism name" value="d. melanogaster"/>
</dbReference>
<reference evidence="2" key="11">
    <citation type="journal article" date="2015" name="G3 (Bethesda)">
        <title>Gene Model Annotations for Drosophila melanogaster: Impact of High-Throughput Data.</title>
        <authorList>
            <consortium name="FlyBase Consortium"/>
            <person name="Matthews B.B."/>
            <person name="Dos Santos G."/>
            <person name="Crosby M.A."/>
            <person name="Emmert D.B."/>
            <person name="St Pierre S.E."/>
            <person name="Gramates L.S."/>
            <person name="Zhou P."/>
            <person name="Schroeder A.J."/>
            <person name="Falls K."/>
            <person name="Strelets V."/>
            <person name="Russo S.M."/>
            <person name="Gelbart W.M."/>
            <person name="null"/>
        </authorList>
    </citation>
    <scope>NUCLEOTIDE SEQUENCE</scope>
</reference>
<dbReference type="GO" id="GO:0016593">
    <property type="term" value="C:Cdc73/Paf1 complex"/>
    <property type="evidence" value="ECO:0000314"/>
    <property type="project" value="FlyBase"/>
</dbReference>
<feature type="compositionally biased region" description="Basic residues" evidence="1">
    <location>
        <begin position="572"/>
        <end position="583"/>
    </location>
</feature>
<dbReference type="BioGRID-ORCS" id="42399">
    <property type="hits" value="0 hits in 1 CRISPR screen"/>
</dbReference>
<reference evidence="6" key="3">
    <citation type="journal article" date="2002" name="Genome Biol.">
        <title>Annotation of the Drosophila melanogaster euchromatic genome: a systematic review.</title>
        <authorList>
            <person name="Misra S."/>
            <person name="Crosby M.A."/>
            <person name="Mungall C.J."/>
            <person name="Matthews B.B."/>
            <person name="Campbell K.S."/>
            <person name="Hradecky P."/>
            <person name="Huang Y."/>
            <person name="Kaminker J.S."/>
            <person name="Millburn G.H."/>
            <person name="Prochnik S.E."/>
            <person name="Smith C.D."/>
            <person name="Tupy J.L."/>
            <person name="Whitfied E.J."/>
            <person name="Bayraktaroglu L."/>
            <person name="Berman B.P."/>
            <person name="Bettencourt B.R."/>
            <person name="Celniker S.E."/>
            <person name="de Grey A.D."/>
            <person name="Drysdale R.A."/>
            <person name="Harris N.L."/>
            <person name="Richter J."/>
            <person name="Russo S."/>
            <person name="Schroeder A.J."/>
            <person name="Shu S.Q."/>
            <person name="Stapleton M."/>
            <person name="Yamada C."/>
            <person name="Ashburner M."/>
            <person name="Gelbart W.M."/>
            <person name="Rubin G.M."/>
            <person name="Lewis S.E."/>
        </authorList>
    </citation>
    <scope>GENOME REANNOTATION</scope>
    <source>
        <strain evidence="6">Berkeley</strain>
    </source>
</reference>
<evidence type="ECO:0000313" key="5">
    <source>
        <dbReference type="FlyBase" id="FBgn0038773"/>
    </source>
</evidence>
<accession>Q9VDP7</accession>
<dbReference type="eggNOG" id="KOG2428">
    <property type="taxonomic scope" value="Eukaryota"/>
</dbReference>
<dbReference type="IntAct" id="Q9VDP7">
    <property type="interactions" value="7"/>
</dbReference>
<dbReference type="GeneID" id="42399"/>
<evidence type="ECO:0000256" key="1">
    <source>
        <dbReference type="SAM" id="MobiDB-lite"/>
    </source>
</evidence>
<reference evidence="2" key="12">
    <citation type="journal article" date="2015" name="G3 (Bethesda)">
        <title>Gene Model Annotations for Drosophila melanogaster: The Rule-Benders.</title>
        <authorList>
            <consortium name="FlyBase Consortium"/>
            <person name="Crosby M.A."/>
            <person name="Gramates L.S."/>
            <person name="Dos Santos G."/>
            <person name="Matthews B.B."/>
            <person name="St Pierre S.E."/>
            <person name="Zhou P."/>
            <person name="Schroeder A.J."/>
            <person name="Falls K."/>
            <person name="Emmert D.B."/>
            <person name="Russo S.M."/>
            <person name="Gelbart W.M."/>
            <person name="null"/>
        </authorList>
    </citation>
    <scope>NUCLEOTIDE SEQUENCE</scope>
</reference>
<dbReference type="Pfam" id="PF04004">
    <property type="entry name" value="Leo1"/>
    <property type="match status" value="1"/>
</dbReference>
<feature type="compositionally biased region" description="Basic and acidic residues" evidence="1">
    <location>
        <begin position="562"/>
        <end position="571"/>
    </location>
</feature>
<feature type="compositionally biased region" description="Low complexity" evidence="1">
    <location>
        <begin position="140"/>
        <end position="151"/>
    </location>
</feature>
<reference evidence="3" key="10">
    <citation type="submission" date="2011-04" db="EMBL/GenBank/DDBJ databases">
        <authorList>
            <person name="Carlson J."/>
            <person name="Booth B."/>
            <person name="Frise E."/>
            <person name="Sandler J."/>
            <person name="Wan K."/>
            <person name="Yu C."/>
            <person name="Celniker S."/>
        </authorList>
    </citation>
    <scope>NUCLEOTIDE SEQUENCE</scope>
</reference>
<feature type="compositionally biased region" description="Polar residues" evidence="1">
    <location>
        <begin position="27"/>
        <end position="42"/>
    </location>
</feature>
<dbReference type="GO" id="GO:0019100">
    <property type="term" value="P:male germ-line sex determination"/>
    <property type="evidence" value="ECO:0000315"/>
    <property type="project" value="FlyBase"/>
</dbReference>
<dbReference type="KEGG" id="dme:Dmel_CG10887"/>
<dbReference type="AGR" id="FB:FBgn0038773"/>
<feature type="compositionally biased region" description="Acidic residues" evidence="1">
    <location>
        <begin position="626"/>
        <end position="636"/>
    </location>
</feature>
<evidence type="ECO:0000313" key="2">
    <source>
        <dbReference type="EMBL" id="AAF55743.2"/>
    </source>
</evidence>
<feature type="compositionally biased region" description="Basic residues" evidence="1">
    <location>
        <begin position="43"/>
        <end position="55"/>
    </location>
</feature>
<dbReference type="DNASU" id="42399"/>
<evidence type="ECO:0000313" key="6">
    <source>
        <dbReference type="Proteomes" id="UP000000803"/>
    </source>
</evidence>
<reference evidence="2 6" key="8">
    <citation type="journal article" date="2007" name="Science">
        <title>The Release 5.1 annotation of Drosophila melanogaster heterochromatin.</title>
        <authorList>
            <person name="Smith C.D."/>
            <person name="Shu S."/>
            <person name="Mungall C.J."/>
            <person name="Karpen G.H."/>
        </authorList>
    </citation>
    <scope>NUCLEOTIDE SEQUENCE [LARGE SCALE GENOMIC DNA]</scope>
    <source>
        <strain evidence="6">Berkeley</strain>
    </source>
</reference>
<name>Q9VDP7_DROME</name>
<reference evidence="2 6" key="1">
    <citation type="journal article" date="2000" name="Science">
        <title>The genome sequence of Drosophila melanogaster.</title>
        <authorList>
            <person name="Adams M.D."/>
            <person name="Celniker S.E."/>
            <person name="Holt R.A."/>
            <person name="Evans C.A."/>
            <person name="Gocayne J.D."/>
            <person name="Amanatides P.G."/>
            <person name="Scherer S.E."/>
            <person name="Li P.W."/>
            <person name="Hoskins R.A."/>
            <person name="Galle R.F."/>
            <person name="George R.A."/>
            <person name="Lewis S.E."/>
            <person name="Richards S."/>
            <person name="Ashburner M."/>
            <person name="Henderson S.N."/>
            <person name="Sutton G.G."/>
            <person name="Wortman J.R."/>
            <person name="Yandell M.D."/>
            <person name="Zhang Q."/>
            <person name="Chen L.X."/>
            <person name="Brandon R.C."/>
            <person name="Rogers Y.H."/>
            <person name="Blazej R.G."/>
            <person name="Champe M."/>
            <person name="Pfeiffer B.D."/>
            <person name="Wan K.H."/>
            <person name="Doyle C."/>
            <person name="Baxter E.G."/>
            <person name="Helt G."/>
            <person name="Nelson C.R."/>
            <person name="Gabor G.L."/>
            <person name="Abril J.F."/>
            <person name="Agbayani A."/>
            <person name="An H.J."/>
            <person name="Andrews-Pfannkoch C."/>
            <person name="Baldwin D."/>
            <person name="Ballew R.M."/>
            <person name="Basu A."/>
            <person name="Baxendale J."/>
            <person name="Bayraktaroglu L."/>
            <person name="Beasley E.M."/>
            <person name="Beeson K.Y."/>
            <person name="Benos P.V."/>
            <person name="Berman B.P."/>
            <person name="Bhandari D."/>
            <person name="Bolshakov S."/>
            <person name="Borkova D."/>
            <person name="Botchan M.R."/>
            <person name="Bouck J."/>
            <person name="Brokstein P."/>
            <person name="Brottier P."/>
            <person name="Burtis K.C."/>
            <person name="Busam D.A."/>
            <person name="Butler H."/>
            <person name="Cadieu E."/>
            <person name="Center A."/>
            <person name="Chandra I."/>
            <person name="Cherry J.M."/>
            <person name="Cawley S."/>
            <person name="Dahlke C."/>
            <person name="Davenport L.B."/>
            <person name="Davies P."/>
            <person name="de Pablos B."/>
            <person name="Delcher A."/>
            <person name="Deng Z."/>
            <person name="Mays A.D."/>
            <person name="Dew I."/>
            <person name="Dietz S.M."/>
            <person name="Dodson K."/>
            <person name="Doup L.E."/>
            <person name="Downes M."/>
            <person name="Dugan-Rocha S."/>
            <person name="Dunkov B.C."/>
            <person name="Dunn P."/>
            <person name="Durbin K.J."/>
            <person name="Evangelista C.C."/>
            <person name="Ferraz C."/>
            <person name="Ferriera S."/>
            <person name="Fleischmann W."/>
            <person name="Fosler C."/>
            <person name="Gabrielian A.E."/>
            <person name="Garg N.S."/>
            <person name="Gelbart W.M."/>
            <person name="Glasser K."/>
            <person name="Glodek A."/>
            <person name="Gong F."/>
            <person name="Gorrell J.H."/>
            <person name="Gu Z."/>
            <person name="Guan P."/>
            <person name="Harris M."/>
            <person name="Harris N.L."/>
            <person name="Harvey D."/>
            <person name="Heiman T.J."/>
            <person name="Hernandez J.R."/>
            <person name="Houck J."/>
            <person name="Hostin D."/>
            <person name="Houston K.A."/>
            <person name="Howland T.J."/>
            <person name="Wei M.H."/>
            <person name="Ibegwam C."/>
            <person name="Jalali M."/>
            <person name="Kalush F."/>
            <person name="Karpen G.H."/>
            <person name="Ke Z."/>
            <person name="Kennison J.A."/>
            <person name="Ketchum K.A."/>
            <person name="Kimmel B.E."/>
            <person name="Kodira C.D."/>
            <person name="Kraft C."/>
            <person name="Kravitz S."/>
            <person name="Kulp D."/>
            <person name="Lai Z."/>
            <person name="Lasko P."/>
            <person name="Lei Y."/>
            <person name="Levitsky A.A."/>
            <person name="Li J."/>
            <person name="Li Z."/>
            <person name="Liang Y."/>
            <person name="Lin X."/>
            <person name="Liu X."/>
            <person name="Mattei B."/>
            <person name="McIntosh T.C."/>
            <person name="McLeod M.P."/>
            <person name="McPherson D."/>
            <person name="Merkulov G."/>
            <person name="Milshina N.V."/>
            <person name="Mobarry C."/>
            <person name="Morris J."/>
            <person name="Moshrefi A."/>
            <person name="Mount S.M."/>
            <person name="Moy M."/>
            <person name="Murphy B."/>
            <person name="Murphy L."/>
            <person name="Muzny D.M."/>
            <person name="Nelson D.L."/>
            <person name="Nelson D.R."/>
            <person name="Nelson K.A."/>
            <person name="Nixon K."/>
            <person name="Nusskern D.R."/>
            <person name="Pacleb J.M."/>
            <person name="Palazzolo M."/>
            <person name="Pittman G.S."/>
            <person name="Pan S."/>
            <person name="Pollard J."/>
            <person name="Puri V."/>
            <person name="Reese M.G."/>
            <person name="Reinert K."/>
            <person name="Remington K."/>
            <person name="Saunders R.D."/>
            <person name="Scheeler F."/>
            <person name="Shen H."/>
            <person name="Shue B.C."/>
            <person name="Siden-Kiamos I."/>
            <person name="Simpson M."/>
            <person name="Skupski M.P."/>
            <person name="Smith T."/>
            <person name="Spier E."/>
            <person name="Spradling A.C."/>
            <person name="Stapleton M."/>
            <person name="Strong R."/>
            <person name="Sun E."/>
            <person name="Svirskas R."/>
            <person name="Tector C."/>
            <person name="Turner R."/>
            <person name="Venter E."/>
            <person name="Wang A.H."/>
            <person name="Wang X."/>
            <person name="Wang Z.Y."/>
            <person name="Wassarman D.A."/>
            <person name="Weinstock G.M."/>
            <person name="Weissenbach J."/>
            <person name="Williams S.M."/>
            <person name="WoodageT"/>
            <person name="Worley K.C."/>
            <person name="Wu D."/>
            <person name="Yang S."/>
            <person name="Yao Q.A."/>
            <person name="Ye J."/>
            <person name="Yeh R.F."/>
            <person name="Zaveri J.S."/>
            <person name="Zhan M."/>
            <person name="Zhang G."/>
            <person name="Zhao Q."/>
            <person name="Zheng L."/>
            <person name="Zheng X.H."/>
            <person name="Zhong F.N."/>
            <person name="Zhong W."/>
            <person name="Zhou X."/>
            <person name="Zhu S."/>
            <person name="Zhu X."/>
            <person name="Smith H.O."/>
            <person name="Gibbs R.A."/>
            <person name="Myers E.W."/>
            <person name="Rubin G.M."/>
            <person name="Venter J.C."/>
        </authorList>
    </citation>
    <scope>NUCLEOTIDE SEQUENCE [LARGE SCALE GENOMIC DNA]</scope>
    <source>
        <strain evidence="6">Berkeley</strain>
    </source>
</reference>
<protein>
    <submittedName>
        <fullName evidence="4">MIP29558p</fullName>
    </submittedName>
    <submittedName>
        <fullName evidence="3">MIP29958p</fullName>
    </submittedName>
</protein>
<organism evidence="2 6">
    <name type="scientific">Drosophila melanogaster</name>
    <name type="common">Fruit fly</name>
    <dbReference type="NCBI Taxonomy" id="7227"/>
    <lineage>
        <taxon>Eukaryota</taxon>
        <taxon>Metazoa</taxon>
        <taxon>Ecdysozoa</taxon>
        <taxon>Arthropoda</taxon>
        <taxon>Hexapoda</taxon>
        <taxon>Insecta</taxon>
        <taxon>Pterygota</taxon>
        <taxon>Neoptera</taxon>
        <taxon>Endopterygota</taxon>
        <taxon>Diptera</taxon>
        <taxon>Brachycera</taxon>
        <taxon>Muscomorpha</taxon>
        <taxon>Ephydroidea</taxon>
        <taxon>Drosophilidae</taxon>
        <taxon>Drosophila</taxon>
        <taxon>Sophophora</taxon>
    </lineage>
</organism>
<reference evidence="2" key="13">
    <citation type="journal article" date="2015" name="Genome Res.">
        <title>The Release 6 reference sequence of the Drosophila melanogaster genome.</title>
        <authorList>
            <person name="Hoskins R.A."/>
            <person name="Carlson J.W."/>
            <person name="Wan K.H."/>
            <person name="Park S."/>
            <person name="Mendez I."/>
            <person name="Galle S.E."/>
            <person name="Booth B.W."/>
            <person name="Pfeiffer B.D."/>
            <person name="George R.A."/>
            <person name="Svirskas R."/>
            <person name="Krzywinski M."/>
            <person name="Schein J."/>
            <person name="Accardo M.C."/>
            <person name="Damia E."/>
            <person name="Messina G."/>
            <person name="Mendez-Lago M."/>
            <person name="de Pablos B."/>
            <person name="Demakova O.V."/>
            <person name="Andreyeva E.N."/>
            <person name="Boldyreva L.V."/>
            <person name="Marra M."/>
            <person name="Carvalho A.B."/>
            <person name="Dimitri P."/>
            <person name="Villasante A."/>
            <person name="Zhimulev I.F."/>
            <person name="Rubin G.M."/>
            <person name="Karpen G.H."/>
            <person name="Celniker S.E."/>
        </authorList>
    </citation>
    <scope>NUCLEOTIDE SEQUENCE</scope>
</reference>
<reference evidence="2 6" key="9">
    <citation type="journal article" date="2007" name="Science">
        <title>Sequence finishing and mapping of Drosophila melanogaster heterochromatin.</title>
        <authorList>
            <person name="Hoskins R.A."/>
            <person name="Carlson J.W."/>
            <person name="Kennedy C."/>
            <person name="Acevedo D."/>
            <person name="Evans-Holm M."/>
            <person name="Frise E."/>
            <person name="Wan K.H."/>
            <person name="Park S."/>
            <person name="Mendez-Lago M."/>
            <person name="Rossi F."/>
            <person name="Villasante A."/>
            <person name="Dimitri P."/>
            <person name="Karpen G.H."/>
            <person name="Celniker S.E."/>
        </authorList>
    </citation>
    <scope>NUCLEOTIDE SEQUENCE [LARGE SCALE GENOMIC DNA]</scope>
    <source>
        <strain evidence="6">Berkeley</strain>
    </source>
</reference>
<dbReference type="GO" id="GO:0045944">
    <property type="term" value="P:positive regulation of transcription by RNA polymerase II"/>
    <property type="evidence" value="ECO:0000315"/>
    <property type="project" value="FlyBase"/>
</dbReference>
<reference evidence="2" key="15">
    <citation type="submission" date="2024-06" db="EMBL/GenBank/DDBJ databases">
        <title>Drosophila melanogaster release 4 sequence.</title>
        <authorList>
            <consortium name="Berkeley Drosophila Genome Project"/>
            <person name="Celniker S."/>
            <person name="Carlson J."/>
            <person name="Wan K."/>
            <person name="Pfeiffer B."/>
            <person name="Frise E."/>
            <person name="George R."/>
            <person name="Hoskins R."/>
            <person name="Stapleton M."/>
            <person name="Pacleb J."/>
            <person name="Park S."/>
            <person name="Svirskas R."/>
            <person name="Smith E."/>
            <person name="Yu C."/>
            <person name="Rubin G."/>
        </authorList>
    </citation>
    <scope>NUCLEOTIDE SEQUENCE</scope>
</reference>
<feature type="region of interest" description="Disordered" evidence="1">
    <location>
        <begin position="1"/>
        <end position="175"/>
    </location>
</feature>
<dbReference type="EMBL" id="BT126402">
    <property type="protein sequence ID" value="AED98582.1"/>
    <property type="molecule type" value="mRNA"/>
</dbReference>
<dbReference type="PANTHER" id="PTHR23146">
    <property type="entry name" value="LEO1 PROTEIN"/>
    <property type="match status" value="1"/>
</dbReference>
<dbReference type="OrthoDB" id="20844at2759"/>
<dbReference type="Bgee" id="FBgn0038773">
    <property type="expression patterns" value="Expressed in spermatocyte in testis and 19 other cell types or tissues"/>
</dbReference>
<gene>
    <name evidence="5" type="primary">Leo1L</name>
    <name evidence="3" type="synonym">CG10887-RA</name>
    <name evidence="2" type="synonym">Dmel\CG10887</name>
    <name evidence="2 5" type="ORF">CG10887</name>
    <name evidence="2" type="ORF">Dmel_CG10887</name>
</gene>
<dbReference type="PANTHER" id="PTHR23146:SF0">
    <property type="entry name" value="RNA POLYMERASE-ASSOCIATED PROTEIN LEO1"/>
    <property type="match status" value="1"/>
</dbReference>
<dbReference type="STRING" id="7227.FBpp0083273"/>
<sequence length="676" mass="74979">MADPNLHDNQVIKDGESSESWPAFNRRSPNPSFSSVDQQGNKTKARRQHQSRSHSFHSTANSVPESQGPLESRSDLNAKTSSKSERPYISTSNSSWTSESSSGSPPDSGESSSFSTSSSLSSSLLCAPEPKSINWSNPKSSSNISNETTTSAGQVGGIPSFSESDDQGSVDSETVSNIRKSTSLIELKDNFNTIIDEDNNQQLSNEGNILSPGTVSISNFPSSNEVANGLIDEMEQDLLSKQHSTSTPINKSNTMEKELLPLQCSSFPPTSSEGNILKPRVNPVPLGPSSNTEYESNGKNYNIEKRLSQLRYSSDEKESDVLSYASSDSLDLNFDYGDNAKNQNGNGMNGEVNGDKESQVLDIEEQRKPFEKDVAVKFQTTITTQNCGLLKGPSQFLKMPYFIPVESKAYVPETFQDRMTKNDLKDEQSREDFINRLKATVRWRENENKTKESNAKIVRWSDGSETFHVGNEVFDMMHHPVTVNQNHLYVRLGSFYQPQGLIQNKLTVRPMLDSNFGQSHVQALRNRATNKPQSGCVKVITNMGSNPEHDHDRRMKEELSKLRQEGREKNRALMKNHPPKRDRHYQGSDHNVAKNAGAFEEDDGEGADCETSSALEVTNEPMRSEEDTEDHMDDDASWSSPNSQEEGKQSSSEDDLPIGGAIRKPTRLVYSGSDSD</sequence>
<feature type="compositionally biased region" description="Polar residues" evidence="1">
    <location>
        <begin position="288"/>
        <end position="297"/>
    </location>
</feature>
<dbReference type="GO" id="GO:1904595">
    <property type="term" value="P:positive regulation of termination of RNA polymerase II transcription"/>
    <property type="evidence" value="ECO:0000315"/>
    <property type="project" value="FlyBase"/>
</dbReference>
<dbReference type="GO" id="GO:1990269">
    <property type="term" value="F:RNA polymerase II C-terminal domain phosphoserine binding"/>
    <property type="evidence" value="ECO:0000318"/>
    <property type="project" value="GO_Central"/>
</dbReference>
<dbReference type="EMBL" id="BT126203">
    <property type="protein sequence ID" value="AEA77317.1"/>
    <property type="molecule type" value="mRNA"/>
</dbReference>
<proteinExistence type="evidence at transcript level"/>
<reference evidence="6" key="4">
    <citation type="journal article" date="2002" name="Genome Biol.">
        <title>The transposable elements of the Drosophila melanogaster euchromatin: a genomics perspective.</title>
        <authorList>
            <person name="Kaminker J.S."/>
            <person name="Bergman C.M."/>
            <person name="Kronmiller B."/>
            <person name="Carlson J."/>
            <person name="Svirskas R."/>
            <person name="Patel S."/>
            <person name="Frise E."/>
            <person name="Wheeler D.A."/>
            <person name="Lewis S.E."/>
            <person name="Rubin G.M."/>
            <person name="Ashburner M."/>
            <person name="Celniker S.E."/>
        </authorList>
    </citation>
    <scope>NUCLEOTIDE SEQUENCE [LARGE SCALE GENOMIC DNA]</scope>
    <source>
        <strain evidence="6">Berkeley</strain>
    </source>
</reference>
<feature type="compositionally biased region" description="Basic and acidic residues" evidence="1">
    <location>
        <begin position="72"/>
        <end position="86"/>
    </location>
</feature>
<dbReference type="AlphaFoldDB" id="Q9VDP7"/>
<reference evidence="2" key="7">
    <citation type="submission" date="2006-08" db="EMBL/GenBank/DDBJ databases">
        <authorList>
            <person name="Celniker S."/>
            <person name="Carlson J."/>
            <person name="Wan K."/>
            <person name="Frise E."/>
            <person name="Hoskins R."/>
            <person name="Park S."/>
            <person name="Svirskas R."/>
            <person name="Rubin G."/>
        </authorList>
    </citation>
    <scope>NUCLEOTIDE SEQUENCE</scope>
</reference>